<feature type="domain" description="Flagellar basal body rod protein N-terminal" evidence="7">
    <location>
        <begin position="9"/>
        <end position="38"/>
    </location>
</feature>
<evidence type="ECO:0000256" key="1">
    <source>
        <dbReference type="ARBA" id="ARBA00004117"/>
    </source>
</evidence>
<comment type="function">
    <text evidence="5">Structural component of flagellum, the bacterial motility apparatus. Part of the rod structure of flagellar basal body.</text>
</comment>
<evidence type="ECO:0000259" key="7">
    <source>
        <dbReference type="Pfam" id="PF00460"/>
    </source>
</evidence>
<dbReference type="PROSITE" id="PS00588">
    <property type="entry name" value="FLAGELLA_BB_ROD"/>
    <property type="match status" value="1"/>
</dbReference>
<keyword evidence="8" id="KW-0282">Flagellum</keyword>
<accession>A0ABP8KVE9</accession>
<dbReference type="PIRSF" id="PIRSF002889">
    <property type="entry name" value="Rod_FlgB"/>
    <property type="match status" value="1"/>
</dbReference>
<dbReference type="Pfam" id="PF00460">
    <property type="entry name" value="Flg_bb_rod"/>
    <property type="match status" value="1"/>
</dbReference>
<dbReference type="Proteomes" id="UP001501788">
    <property type="component" value="Unassembled WGS sequence"/>
</dbReference>
<dbReference type="PANTHER" id="PTHR30435:SF12">
    <property type="entry name" value="FLAGELLAR BASAL BODY ROD PROTEIN FLGB"/>
    <property type="match status" value="1"/>
</dbReference>
<dbReference type="InterPro" id="IPR019776">
    <property type="entry name" value="Flagellar_basal_body_rod_CS"/>
</dbReference>
<evidence type="ECO:0000256" key="3">
    <source>
        <dbReference type="ARBA" id="ARBA00014376"/>
    </source>
</evidence>
<reference evidence="9" key="1">
    <citation type="journal article" date="2019" name="Int. J. Syst. Evol. Microbiol.">
        <title>The Global Catalogue of Microorganisms (GCM) 10K type strain sequencing project: providing services to taxonomists for standard genome sequencing and annotation.</title>
        <authorList>
            <consortium name="The Broad Institute Genomics Platform"/>
            <consortium name="The Broad Institute Genome Sequencing Center for Infectious Disease"/>
            <person name="Wu L."/>
            <person name="Ma J."/>
        </authorList>
    </citation>
    <scope>NUCLEOTIDE SEQUENCE [LARGE SCALE GENOMIC DNA]</scope>
    <source>
        <strain evidence="9">JCM 31890</strain>
    </source>
</reference>
<comment type="similarity">
    <text evidence="2">Belongs to the flagella basal body rod proteins family.</text>
</comment>
<dbReference type="InterPro" id="IPR001444">
    <property type="entry name" value="Flag_bb_rod_N"/>
</dbReference>
<dbReference type="InterPro" id="IPR006300">
    <property type="entry name" value="FlgB"/>
</dbReference>
<protein>
    <recommendedName>
        <fullName evidence="3">Flagellar basal body rod protein FlgB</fullName>
    </recommendedName>
</protein>
<evidence type="ECO:0000256" key="5">
    <source>
        <dbReference type="ARBA" id="ARBA00024934"/>
    </source>
</evidence>
<name>A0ABP8KVE9_9BURK</name>
<keyword evidence="9" id="KW-1185">Reference proteome</keyword>
<comment type="subcellular location">
    <subcellularLocation>
        <location evidence="1">Bacterial flagellum basal body</location>
    </subcellularLocation>
</comment>
<evidence type="ECO:0000256" key="4">
    <source>
        <dbReference type="ARBA" id="ARBA00023143"/>
    </source>
</evidence>
<dbReference type="EMBL" id="BAABEX010000001">
    <property type="protein sequence ID" value="GAA4417502.1"/>
    <property type="molecule type" value="Genomic_DNA"/>
</dbReference>
<keyword evidence="4" id="KW-0975">Bacterial flagellum</keyword>
<dbReference type="PANTHER" id="PTHR30435">
    <property type="entry name" value="FLAGELLAR PROTEIN"/>
    <property type="match status" value="1"/>
</dbReference>
<evidence type="ECO:0000256" key="2">
    <source>
        <dbReference type="ARBA" id="ARBA00009677"/>
    </source>
</evidence>
<evidence type="ECO:0000256" key="6">
    <source>
        <dbReference type="SAM" id="MobiDB-lite"/>
    </source>
</evidence>
<comment type="caution">
    <text evidence="8">The sequence shown here is derived from an EMBL/GenBank/DDBJ whole genome shotgun (WGS) entry which is preliminary data.</text>
</comment>
<gene>
    <name evidence="8" type="primary">flgB</name>
    <name evidence="8" type="ORF">GCM10023090_01200</name>
</gene>
<organism evidence="8 9">
    <name type="scientific">Acidovorax lacteus</name>
    <dbReference type="NCBI Taxonomy" id="1924988"/>
    <lineage>
        <taxon>Bacteria</taxon>
        <taxon>Pseudomonadati</taxon>
        <taxon>Pseudomonadota</taxon>
        <taxon>Betaproteobacteria</taxon>
        <taxon>Burkholderiales</taxon>
        <taxon>Comamonadaceae</taxon>
        <taxon>Acidovorax</taxon>
    </lineage>
</organism>
<keyword evidence="8" id="KW-0969">Cilium</keyword>
<evidence type="ECO:0000313" key="9">
    <source>
        <dbReference type="Proteomes" id="UP001501788"/>
    </source>
</evidence>
<evidence type="ECO:0000313" key="8">
    <source>
        <dbReference type="EMBL" id="GAA4417502.1"/>
    </source>
</evidence>
<keyword evidence="8" id="KW-0966">Cell projection</keyword>
<dbReference type="RefSeq" id="WP_345060169.1">
    <property type="nucleotide sequence ID" value="NZ_BAABEX010000001.1"/>
</dbReference>
<feature type="compositionally biased region" description="Polar residues" evidence="6">
    <location>
        <begin position="94"/>
        <end position="105"/>
    </location>
</feature>
<proteinExistence type="inferred from homology"/>
<feature type="region of interest" description="Disordered" evidence="6">
    <location>
        <begin position="55"/>
        <end position="130"/>
    </location>
</feature>
<sequence>MLDKLTQRLDFHGNALVLRAERQRALASNIANADTPGYVARDFKFADALREATGQQPLMPESASALKPEALTAPRSTASGLGLSGVTREARNGQYGSSRHLSLSATHPDAITPPEDGLPRPKYSLQTQPALDNNSVDLDRERAAFTDNSVRYEATLRFINGNVRTMLSAIQGQ</sequence>